<reference evidence="1 2" key="1">
    <citation type="submission" date="2021-06" db="EMBL/GenBank/DDBJ databases">
        <title>Caerostris extrusa draft genome.</title>
        <authorList>
            <person name="Kono N."/>
            <person name="Arakawa K."/>
        </authorList>
    </citation>
    <scope>NUCLEOTIDE SEQUENCE [LARGE SCALE GENOMIC DNA]</scope>
</reference>
<accession>A0AAV4MNB0</accession>
<proteinExistence type="predicted"/>
<organism evidence="1 2">
    <name type="scientific">Caerostris extrusa</name>
    <name type="common">Bark spider</name>
    <name type="synonym">Caerostris bankana</name>
    <dbReference type="NCBI Taxonomy" id="172846"/>
    <lineage>
        <taxon>Eukaryota</taxon>
        <taxon>Metazoa</taxon>
        <taxon>Ecdysozoa</taxon>
        <taxon>Arthropoda</taxon>
        <taxon>Chelicerata</taxon>
        <taxon>Arachnida</taxon>
        <taxon>Araneae</taxon>
        <taxon>Araneomorphae</taxon>
        <taxon>Entelegynae</taxon>
        <taxon>Araneoidea</taxon>
        <taxon>Araneidae</taxon>
        <taxon>Caerostris</taxon>
    </lineage>
</organism>
<comment type="caution">
    <text evidence="1">The sequence shown here is derived from an EMBL/GenBank/DDBJ whole genome shotgun (WGS) entry which is preliminary data.</text>
</comment>
<dbReference type="EMBL" id="BPLR01019939">
    <property type="protein sequence ID" value="GIX73325.1"/>
    <property type="molecule type" value="Genomic_DNA"/>
</dbReference>
<keyword evidence="2" id="KW-1185">Reference proteome</keyword>
<gene>
    <name evidence="1" type="ORF">CEXT_51331</name>
</gene>
<protein>
    <submittedName>
        <fullName evidence="1">Uncharacterized protein</fullName>
    </submittedName>
</protein>
<dbReference type="Proteomes" id="UP001054945">
    <property type="component" value="Unassembled WGS sequence"/>
</dbReference>
<evidence type="ECO:0000313" key="2">
    <source>
        <dbReference type="Proteomes" id="UP001054945"/>
    </source>
</evidence>
<name>A0AAV4MNB0_CAEEX</name>
<dbReference type="AlphaFoldDB" id="A0AAV4MNB0"/>
<sequence length="125" mass="14365">MNEYPKACPMHELRLHLKEKKDFPDYSFIVIVYCIDEKGLLDTGTFWTKHRYCISIAWEFSGQRSDCANFRHINFLGCIQLLVIILDNHTSWATHATCVNSCSGLLGYAQVVPIQDTDPFGAQHR</sequence>
<evidence type="ECO:0000313" key="1">
    <source>
        <dbReference type="EMBL" id="GIX73325.1"/>
    </source>
</evidence>